<evidence type="ECO:0000256" key="1">
    <source>
        <dbReference type="ARBA" id="ARBA00004496"/>
    </source>
</evidence>
<dbReference type="HOGENOM" id="CLU_082080_1_1_1"/>
<keyword evidence="8 13" id="KW-0546">Nucleotide metabolism</keyword>
<proteinExistence type="inferred from homology"/>
<feature type="binding site" evidence="13">
    <location>
        <begin position="10"/>
        <end position="15"/>
    </location>
    <ligand>
        <name>ITP</name>
        <dbReference type="ChEBI" id="CHEBI:61402"/>
    </ligand>
</feature>
<keyword evidence="7 13" id="KW-0460">Magnesium</keyword>
<dbReference type="FunFam" id="3.90.950.10:FF:000003">
    <property type="entry name" value="Inosine triphosphate pyrophosphatase"/>
    <property type="match status" value="1"/>
</dbReference>
<evidence type="ECO:0000256" key="2">
    <source>
        <dbReference type="ARBA" id="ARBA00008023"/>
    </source>
</evidence>
<dbReference type="eggNOG" id="KOG3222">
    <property type="taxonomic scope" value="Eukaryota"/>
</dbReference>
<evidence type="ECO:0000256" key="10">
    <source>
        <dbReference type="ARBA" id="ARBA00093218"/>
    </source>
</evidence>
<feature type="binding site" evidence="13">
    <location>
        <position position="69"/>
    </location>
    <ligand>
        <name>Mg(2+)</name>
        <dbReference type="ChEBI" id="CHEBI:18420"/>
    </ligand>
</feature>
<dbReference type="GO" id="GO:0005737">
    <property type="term" value="C:cytoplasm"/>
    <property type="evidence" value="ECO:0000318"/>
    <property type="project" value="GO_Central"/>
</dbReference>
<keyword evidence="6 13" id="KW-0378">Hydrolase</keyword>
<evidence type="ECO:0000256" key="11">
    <source>
        <dbReference type="ARBA" id="ARBA00093255"/>
    </source>
</evidence>
<dbReference type="GO" id="GO:0009143">
    <property type="term" value="P:nucleoside triphosphate catabolic process"/>
    <property type="evidence" value="ECO:0000318"/>
    <property type="project" value="GO_Central"/>
</dbReference>
<feature type="binding site" evidence="13">
    <location>
        <position position="53"/>
    </location>
    <ligand>
        <name>ITP</name>
        <dbReference type="ChEBI" id="CHEBI:61402"/>
    </ligand>
</feature>
<comment type="similarity">
    <text evidence="2 13">Belongs to the HAM1 NTPase family.</text>
</comment>
<comment type="subcellular location">
    <subcellularLocation>
        <location evidence="1 13">Cytoplasm</location>
    </subcellularLocation>
</comment>
<dbReference type="GO" id="GO:0047429">
    <property type="term" value="F:nucleoside triphosphate diphosphatase activity"/>
    <property type="evidence" value="ECO:0000318"/>
    <property type="project" value="GO_Central"/>
</dbReference>
<dbReference type="CDD" id="cd00515">
    <property type="entry name" value="HAM1"/>
    <property type="match status" value="1"/>
</dbReference>
<feature type="binding site" evidence="13">
    <location>
        <position position="168"/>
    </location>
    <ligand>
        <name>ITP</name>
        <dbReference type="ChEBI" id="CHEBI:61402"/>
    </ligand>
</feature>
<dbReference type="OMA" id="YDPIFQP"/>
<dbReference type="InterPro" id="IPR002637">
    <property type="entry name" value="RdgB/HAM1"/>
</dbReference>
<dbReference type="PhylomeDB" id="E9GNM3"/>
<evidence type="ECO:0000256" key="7">
    <source>
        <dbReference type="ARBA" id="ARBA00022842"/>
    </source>
</evidence>
<dbReference type="PANTHER" id="PTHR11067">
    <property type="entry name" value="INOSINE TRIPHOSPHATE PYROPHOSPHATASE/HAM1 PROTEIN"/>
    <property type="match status" value="1"/>
</dbReference>
<dbReference type="GO" id="GO:0046872">
    <property type="term" value="F:metal ion binding"/>
    <property type="evidence" value="ECO:0007669"/>
    <property type="project" value="UniProtKB-KW"/>
</dbReference>
<comment type="function">
    <text evidence="9">Pyrophosphatase that hydrolyzes the non-canonical purine nucleotides inosine triphosphate (ITP), deoxyinosine triphosphate (dITP) as well as 2'-deoxy-N-6-hydroxylaminopurine triphosphate (dHAPTP) and xanthosine 5'-triphosphate (XTP) to their respective monophosphate derivatives. The enzyme does not distinguish between the deoxy- and ribose forms. Probably excludes non-canonical purines from RNA and DNA precursor pools, thus preventing their incorporation into RNA and DNA and avoiding chromosomal lesions.</text>
</comment>
<dbReference type="Pfam" id="PF01725">
    <property type="entry name" value="Ham1p_like"/>
    <property type="match status" value="1"/>
</dbReference>
<sequence length="190" mass="21132">MSVRPITFVTGNVKKLEEVTAILGSNSLINVVRQNIDLPEYQGENPEYIVKEKCLAALKLINGPTLVEDTCLCFNALQGLPGPYVKWFLAKIGPAGLTNLLSRWEDKSAYALCFFAYSEGVGEEIHVFSGRTEGVIVTPRGPQDFGWDACFQPTGFALTYAEMEKTIKNSISHRRRALEAMKLYFTNKSS</sequence>
<dbReference type="AlphaFoldDB" id="E9GNM3"/>
<gene>
    <name evidence="14" type="ORF">DAPPUDRAFT_320031</name>
</gene>
<dbReference type="FunCoup" id="E9GNM3">
    <property type="interactions" value="1452"/>
</dbReference>
<evidence type="ECO:0000256" key="3">
    <source>
        <dbReference type="ARBA" id="ARBA00022490"/>
    </source>
</evidence>
<dbReference type="Proteomes" id="UP000000305">
    <property type="component" value="Unassembled WGS sequence"/>
</dbReference>
<evidence type="ECO:0000256" key="9">
    <source>
        <dbReference type="ARBA" id="ARBA00054940"/>
    </source>
</evidence>
<dbReference type="KEGG" id="dpx:DAPPUDRAFT_320031"/>
<dbReference type="GO" id="GO:0036222">
    <property type="term" value="F:XTP diphosphatase activity"/>
    <property type="evidence" value="ECO:0007669"/>
    <property type="project" value="UniProtKB-UniRule"/>
</dbReference>
<dbReference type="STRING" id="6669.E9GNM3"/>
<keyword evidence="3 13" id="KW-0963">Cytoplasm</keyword>
<organism evidence="14 15">
    <name type="scientific">Daphnia pulex</name>
    <name type="common">Water flea</name>
    <dbReference type="NCBI Taxonomy" id="6669"/>
    <lineage>
        <taxon>Eukaryota</taxon>
        <taxon>Metazoa</taxon>
        <taxon>Ecdysozoa</taxon>
        <taxon>Arthropoda</taxon>
        <taxon>Crustacea</taxon>
        <taxon>Branchiopoda</taxon>
        <taxon>Diplostraca</taxon>
        <taxon>Cladocera</taxon>
        <taxon>Anomopoda</taxon>
        <taxon>Daphniidae</taxon>
        <taxon>Daphnia</taxon>
    </lineage>
</organism>
<dbReference type="HAMAP" id="MF_03148">
    <property type="entry name" value="HAM1_NTPase"/>
    <property type="match status" value="1"/>
</dbReference>
<reference evidence="14 15" key="1">
    <citation type="journal article" date="2011" name="Science">
        <title>The ecoresponsive genome of Daphnia pulex.</title>
        <authorList>
            <person name="Colbourne J.K."/>
            <person name="Pfrender M.E."/>
            <person name="Gilbert D."/>
            <person name="Thomas W.K."/>
            <person name="Tucker A."/>
            <person name="Oakley T.H."/>
            <person name="Tokishita S."/>
            <person name="Aerts A."/>
            <person name="Arnold G.J."/>
            <person name="Basu M.K."/>
            <person name="Bauer D.J."/>
            <person name="Caceres C.E."/>
            <person name="Carmel L."/>
            <person name="Casola C."/>
            <person name="Choi J.H."/>
            <person name="Detter J.C."/>
            <person name="Dong Q."/>
            <person name="Dusheyko S."/>
            <person name="Eads B.D."/>
            <person name="Frohlich T."/>
            <person name="Geiler-Samerotte K.A."/>
            <person name="Gerlach D."/>
            <person name="Hatcher P."/>
            <person name="Jogdeo S."/>
            <person name="Krijgsveld J."/>
            <person name="Kriventseva E.V."/>
            <person name="Kultz D."/>
            <person name="Laforsch C."/>
            <person name="Lindquist E."/>
            <person name="Lopez J."/>
            <person name="Manak J.R."/>
            <person name="Muller J."/>
            <person name="Pangilinan J."/>
            <person name="Patwardhan R.P."/>
            <person name="Pitluck S."/>
            <person name="Pritham E.J."/>
            <person name="Rechtsteiner A."/>
            <person name="Rho M."/>
            <person name="Rogozin I.B."/>
            <person name="Sakarya O."/>
            <person name="Salamov A."/>
            <person name="Schaack S."/>
            <person name="Shapiro H."/>
            <person name="Shiga Y."/>
            <person name="Skalitzky C."/>
            <person name="Smith Z."/>
            <person name="Souvorov A."/>
            <person name="Sung W."/>
            <person name="Tang Z."/>
            <person name="Tsuchiya D."/>
            <person name="Tu H."/>
            <person name="Vos H."/>
            <person name="Wang M."/>
            <person name="Wolf Y.I."/>
            <person name="Yamagata H."/>
            <person name="Yamada T."/>
            <person name="Ye Y."/>
            <person name="Shaw J.R."/>
            <person name="Andrews J."/>
            <person name="Crease T.J."/>
            <person name="Tang H."/>
            <person name="Lucas S.M."/>
            <person name="Robertson H.M."/>
            <person name="Bork P."/>
            <person name="Koonin E.V."/>
            <person name="Zdobnov E.M."/>
            <person name="Grigoriev I.V."/>
            <person name="Lynch M."/>
            <person name="Boore J.L."/>
        </authorList>
    </citation>
    <scope>NUCLEOTIDE SEQUENCE [LARGE SCALE GENOMIC DNA]</scope>
</reference>
<dbReference type="GO" id="GO:0036220">
    <property type="term" value="F:ITP diphosphatase activity"/>
    <property type="evidence" value="ECO:0007669"/>
    <property type="project" value="UniProtKB-UniRule"/>
</dbReference>
<accession>E9GNM3</accession>
<comment type="catalytic activity">
    <reaction evidence="13">
        <text>XTP + H2O = XMP + diphosphate + H(+)</text>
        <dbReference type="Rhea" id="RHEA:28610"/>
        <dbReference type="ChEBI" id="CHEBI:15377"/>
        <dbReference type="ChEBI" id="CHEBI:15378"/>
        <dbReference type="ChEBI" id="CHEBI:33019"/>
        <dbReference type="ChEBI" id="CHEBI:57464"/>
        <dbReference type="ChEBI" id="CHEBI:61314"/>
        <dbReference type="EC" id="3.6.1.66"/>
    </reaction>
</comment>
<evidence type="ECO:0000313" key="15">
    <source>
        <dbReference type="Proteomes" id="UP000000305"/>
    </source>
</evidence>
<evidence type="ECO:0000313" key="14">
    <source>
        <dbReference type="EMBL" id="EFX78939.1"/>
    </source>
</evidence>
<evidence type="ECO:0000256" key="13">
    <source>
        <dbReference type="HAMAP-Rule" id="MF_03148"/>
    </source>
</evidence>
<keyword evidence="4 13" id="KW-0479">Metal-binding</keyword>
<dbReference type="OrthoDB" id="6288734at2759"/>
<evidence type="ECO:0000256" key="6">
    <source>
        <dbReference type="ARBA" id="ARBA00022801"/>
    </source>
</evidence>
<evidence type="ECO:0000256" key="5">
    <source>
        <dbReference type="ARBA" id="ARBA00022741"/>
    </source>
</evidence>
<name>E9GNM3_DAPPU</name>
<evidence type="ECO:0000256" key="8">
    <source>
        <dbReference type="ARBA" id="ARBA00023080"/>
    </source>
</evidence>
<keyword evidence="15" id="KW-1185">Reference proteome</keyword>
<comment type="catalytic activity">
    <reaction evidence="11">
        <text>dITP + H2O = dIMP + diphosphate + H(+)</text>
        <dbReference type="Rhea" id="RHEA:28342"/>
        <dbReference type="ChEBI" id="CHEBI:15377"/>
        <dbReference type="ChEBI" id="CHEBI:15378"/>
        <dbReference type="ChEBI" id="CHEBI:33019"/>
        <dbReference type="ChEBI" id="CHEBI:61194"/>
        <dbReference type="ChEBI" id="CHEBI:61382"/>
        <dbReference type="EC" id="3.6.1.66"/>
    </reaction>
    <physiologicalReaction direction="left-to-right" evidence="11">
        <dbReference type="Rhea" id="RHEA:28343"/>
    </physiologicalReaction>
</comment>
<dbReference type="InterPro" id="IPR029001">
    <property type="entry name" value="ITPase-like_fam"/>
</dbReference>
<keyword evidence="5 13" id="KW-0547">Nucleotide-binding</keyword>
<dbReference type="EMBL" id="GL732555">
    <property type="protein sequence ID" value="EFX78939.1"/>
    <property type="molecule type" value="Genomic_DNA"/>
</dbReference>
<feature type="binding site" evidence="13">
    <location>
        <begin position="69"/>
        <end position="70"/>
    </location>
    <ligand>
        <name>ITP</name>
        <dbReference type="ChEBI" id="CHEBI:61402"/>
    </ligand>
</feature>
<feature type="binding site" evidence="13">
    <location>
        <begin position="173"/>
        <end position="174"/>
    </location>
    <ligand>
        <name>ITP</name>
        <dbReference type="ChEBI" id="CHEBI:61402"/>
    </ligand>
</feature>
<keyword evidence="13" id="KW-0464">Manganese</keyword>
<evidence type="ECO:0000256" key="4">
    <source>
        <dbReference type="ARBA" id="ARBA00022723"/>
    </source>
</evidence>
<comment type="function">
    <text evidence="13">Pyrophosphatase that hydrolyzes non-canonical purine nucleotides such as inosine triphosphate (ITP), deoxyinosine triphosphate (dITP) or xanthosine 5'-triphosphate (XTP) to their respective monophosphate derivatives. The enzyme does not distinguish between the deoxy- and ribose forms. Probably excludes non-canonical purines from RNA and DNA precursor pools, thus preventing their incorporation into RNA and DNA and avoiding chromosomal lesions.</text>
</comment>
<dbReference type="PANTHER" id="PTHR11067:SF9">
    <property type="entry name" value="INOSINE TRIPHOSPHATE PYROPHOSPHATASE"/>
    <property type="match status" value="1"/>
</dbReference>
<feature type="binding site" evidence="13">
    <location>
        <begin position="145"/>
        <end position="148"/>
    </location>
    <ligand>
        <name>ITP</name>
        <dbReference type="ChEBI" id="CHEBI:61402"/>
    </ligand>
</feature>
<dbReference type="GO" id="GO:0009204">
    <property type="term" value="P:deoxyribonucleoside triphosphate catabolic process"/>
    <property type="evidence" value="ECO:0007669"/>
    <property type="project" value="UniProtKB-UniRule"/>
</dbReference>
<comment type="subunit">
    <text evidence="13">Homodimer.</text>
</comment>
<dbReference type="InterPro" id="IPR027502">
    <property type="entry name" value="ITPase"/>
</dbReference>
<comment type="cofactor">
    <cofactor evidence="13">
        <name>Mg(2+)</name>
        <dbReference type="ChEBI" id="CHEBI:18420"/>
    </cofactor>
    <cofactor evidence="13">
        <name>Mn(2+)</name>
        <dbReference type="ChEBI" id="CHEBI:29035"/>
    </cofactor>
    <text evidence="13">Binds 1 divalent metal cation per subunit; can use either Mg(2+) or Mn(2+).</text>
</comment>
<comment type="catalytic activity">
    <reaction evidence="12">
        <text>N(6)-hydroxy-dATP + H2O = N(6)-hydroxy-dAMP + diphosphate + H(+)</text>
        <dbReference type="Rhea" id="RHEA:83971"/>
        <dbReference type="ChEBI" id="CHEBI:15377"/>
        <dbReference type="ChEBI" id="CHEBI:15378"/>
        <dbReference type="ChEBI" id="CHEBI:33019"/>
        <dbReference type="ChEBI" id="CHEBI:233529"/>
        <dbReference type="ChEBI" id="CHEBI:233530"/>
    </reaction>
    <physiologicalReaction direction="left-to-right" evidence="12">
        <dbReference type="Rhea" id="RHEA:83972"/>
    </physiologicalReaction>
</comment>
<feature type="binding site" evidence="13">
    <location>
        <position position="40"/>
    </location>
    <ligand>
        <name>Mg(2+)</name>
        <dbReference type="ChEBI" id="CHEBI:18420"/>
    </ligand>
</feature>
<dbReference type="GO" id="GO:0009117">
    <property type="term" value="P:nucleotide metabolic process"/>
    <property type="evidence" value="ECO:0007669"/>
    <property type="project" value="UniProtKB-KW"/>
</dbReference>
<dbReference type="SUPFAM" id="SSF52972">
    <property type="entry name" value="ITPase-like"/>
    <property type="match status" value="1"/>
</dbReference>
<dbReference type="Gene3D" id="3.90.950.10">
    <property type="match status" value="1"/>
</dbReference>
<protein>
    <recommendedName>
        <fullName evidence="13">Inosine triphosphate pyrophosphatase</fullName>
        <shortName evidence="13">ITPase</shortName>
        <shortName evidence="13">Inosine triphosphatase</shortName>
        <ecNumber evidence="13">3.6.1.66</ecNumber>
    </recommendedName>
    <alternativeName>
        <fullName evidence="13">Non-canonical purine NTP pyrophosphatase</fullName>
    </alternativeName>
    <alternativeName>
        <fullName evidence="13">Non-standard purine NTP pyrophosphatase</fullName>
    </alternativeName>
    <alternativeName>
        <fullName evidence="13">Nucleoside-triphosphate diphosphatase</fullName>
    </alternativeName>
    <alternativeName>
        <fullName evidence="13">Nucleoside-triphosphate pyrophosphatase</fullName>
        <shortName evidence="13">NTPase</shortName>
    </alternativeName>
    <alternativeName>
        <fullName evidence="13">XTP/dITP diphosphatase</fullName>
    </alternativeName>
</protein>
<dbReference type="InParanoid" id="E9GNM3"/>
<dbReference type="GO" id="GO:0000166">
    <property type="term" value="F:nucleotide binding"/>
    <property type="evidence" value="ECO:0007669"/>
    <property type="project" value="UniProtKB-KW"/>
</dbReference>
<evidence type="ECO:0000256" key="12">
    <source>
        <dbReference type="ARBA" id="ARBA00093271"/>
    </source>
</evidence>
<comment type="catalytic activity">
    <reaction evidence="10">
        <text>ITP + H2O = IMP + diphosphate + H(+)</text>
        <dbReference type="Rhea" id="RHEA:29399"/>
        <dbReference type="ChEBI" id="CHEBI:15377"/>
        <dbReference type="ChEBI" id="CHEBI:15378"/>
        <dbReference type="ChEBI" id="CHEBI:33019"/>
        <dbReference type="ChEBI" id="CHEBI:58053"/>
        <dbReference type="ChEBI" id="CHEBI:61402"/>
        <dbReference type="EC" id="3.6.1.66"/>
    </reaction>
    <physiologicalReaction direction="left-to-right" evidence="10">
        <dbReference type="Rhea" id="RHEA:29400"/>
    </physiologicalReaction>
</comment>
<dbReference type="GO" id="GO:0035870">
    <property type="term" value="F:dITP diphosphatase activity"/>
    <property type="evidence" value="ECO:0007669"/>
    <property type="project" value="UniProtKB-UniRule"/>
</dbReference>
<dbReference type="EC" id="3.6.1.66" evidence="13"/>